<evidence type="ECO:0000256" key="1">
    <source>
        <dbReference type="SAM" id="SignalP"/>
    </source>
</evidence>
<evidence type="ECO:0008006" key="4">
    <source>
        <dbReference type="Google" id="ProtNLM"/>
    </source>
</evidence>
<keyword evidence="1" id="KW-0732">Signal</keyword>
<proteinExistence type="predicted"/>
<dbReference type="InterPro" id="IPR015943">
    <property type="entry name" value="WD40/YVTN_repeat-like_dom_sf"/>
</dbReference>
<dbReference type="SUPFAM" id="SSF50998">
    <property type="entry name" value="Quinoprotein alcohol dehydrogenase-like"/>
    <property type="match status" value="1"/>
</dbReference>
<name>A0A0D6P973_9PROT</name>
<comment type="caution">
    <text evidence="2">The sequence shown here is derived from an EMBL/GenBank/DDBJ whole genome shotgun (WGS) entry which is preliminary data.</text>
</comment>
<dbReference type="Gene3D" id="2.130.10.10">
    <property type="entry name" value="YVTN repeat-like/Quinoprotein amine dehydrogenase"/>
    <property type="match status" value="1"/>
</dbReference>
<accession>A0A0D6P973</accession>
<feature type="signal peptide" evidence="1">
    <location>
        <begin position="1"/>
        <end position="26"/>
    </location>
</feature>
<evidence type="ECO:0000313" key="3">
    <source>
        <dbReference type="Proteomes" id="UP000032680"/>
    </source>
</evidence>
<evidence type="ECO:0000313" key="2">
    <source>
        <dbReference type="EMBL" id="GAN77911.1"/>
    </source>
</evidence>
<dbReference type="InterPro" id="IPR011047">
    <property type="entry name" value="Quinoprotein_ADH-like_sf"/>
</dbReference>
<dbReference type="EMBL" id="BANB01000510">
    <property type="protein sequence ID" value="GAN77911.1"/>
    <property type="molecule type" value="Genomic_DNA"/>
</dbReference>
<reference evidence="2 3" key="1">
    <citation type="submission" date="2012-11" db="EMBL/GenBank/DDBJ databases">
        <title>Whole genome sequence of Acidisphaera rubrifaciens HS-AP3.</title>
        <authorList>
            <person name="Azuma Y."/>
            <person name="Higashiura N."/>
            <person name="Hirakawa H."/>
            <person name="Matsushita K."/>
        </authorList>
    </citation>
    <scope>NUCLEOTIDE SEQUENCE [LARGE SCALE GENOMIC DNA]</scope>
    <source>
        <strain evidence="2 3">HS-AP3</strain>
    </source>
</reference>
<keyword evidence="3" id="KW-1185">Reference proteome</keyword>
<protein>
    <recommendedName>
        <fullName evidence="4">Pyrrolo-quinoline quinone</fullName>
    </recommendedName>
</protein>
<feature type="chain" id="PRO_5002309853" description="Pyrrolo-quinoline quinone" evidence="1">
    <location>
        <begin position="27"/>
        <end position="556"/>
    </location>
</feature>
<organism evidence="2 3">
    <name type="scientific">Acidisphaera rubrifaciens HS-AP3</name>
    <dbReference type="NCBI Taxonomy" id="1231350"/>
    <lineage>
        <taxon>Bacteria</taxon>
        <taxon>Pseudomonadati</taxon>
        <taxon>Pseudomonadota</taxon>
        <taxon>Alphaproteobacteria</taxon>
        <taxon>Acetobacterales</taxon>
        <taxon>Acetobacteraceae</taxon>
        <taxon>Acidisphaera</taxon>
    </lineage>
</organism>
<sequence length="556" mass="57699">MPVALSRIAALAGLLIAPLLASPAGADVAAPLDDAAQALVPLHPRAAAGLEMAYGGTPIDVTTFHYDGLRTGWNPAETDLAAATVASPRFGRLAALPVDGLVLAQPLLVANLRMPDGQAHQVLVVATGHDSVYAFDARTYALLWRRSLGVPQSARDVGCPDVQGEYGISSTPVIMRGPDGGATLYVAAAVEPAPGRFETDLHAIDLATGRDRVPSVAIDAEARLDDGSVLRYDPRSQWNRAGLAFANGALYVGIGSHCDTNRDSVSGWLLRYGPALTPDATFHTIEAAGARSRLAGIWMSGFAPAVDDEGNVFVVTGNGSFQPIAGHRAWGQSVLRLDPRLDDVIGSFTPLEHTALTDNDLDFGSGGVMLLPPTGPQPATRMAVAIGKDAVLYLLDQHHLGGPAEPHAGALQATRIGESGAGLWGGPAFYAGPAGPTVYVQITADVLRAYLVASGEVPSMREVARGTSEAGYGGSMPVVSSNGAAAGSGVVWVVRRDHVLTLEAYDAVRLGPPIYRAVAGAWPGPITNAFISPVVANGRVYVASYRSVSVFGLTPP</sequence>
<dbReference type="Proteomes" id="UP000032680">
    <property type="component" value="Unassembled WGS sequence"/>
</dbReference>
<dbReference type="AlphaFoldDB" id="A0A0D6P973"/>
<gene>
    <name evidence="2" type="ORF">Asru_0510_02</name>
</gene>